<feature type="domain" description="HTH araC/xylS-type" evidence="4">
    <location>
        <begin position="244"/>
        <end position="342"/>
    </location>
</feature>
<dbReference type="InterPro" id="IPR018060">
    <property type="entry name" value="HTH_AraC"/>
</dbReference>
<gene>
    <name evidence="5" type="ORF">PAN31108_04275</name>
</gene>
<evidence type="ECO:0000256" key="3">
    <source>
        <dbReference type="ARBA" id="ARBA00023163"/>
    </source>
</evidence>
<dbReference type="PANTHER" id="PTHR43436">
    <property type="entry name" value="ARAC-FAMILY TRANSCRIPTIONAL REGULATOR"/>
    <property type="match status" value="1"/>
</dbReference>
<dbReference type="SMART" id="SM00342">
    <property type="entry name" value="HTH_ARAC"/>
    <property type="match status" value="1"/>
</dbReference>
<dbReference type="GO" id="GO:0003700">
    <property type="term" value="F:DNA-binding transcription factor activity"/>
    <property type="evidence" value="ECO:0007669"/>
    <property type="project" value="InterPro"/>
</dbReference>
<dbReference type="Pfam" id="PF06719">
    <property type="entry name" value="AraC_N"/>
    <property type="match status" value="1"/>
</dbReference>
<dbReference type="GO" id="GO:0043565">
    <property type="term" value="F:sequence-specific DNA binding"/>
    <property type="evidence" value="ECO:0007669"/>
    <property type="project" value="InterPro"/>
</dbReference>
<dbReference type="InterPro" id="IPR009057">
    <property type="entry name" value="Homeodomain-like_sf"/>
</dbReference>
<dbReference type="InterPro" id="IPR018062">
    <property type="entry name" value="HTH_AraC-typ_CS"/>
</dbReference>
<dbReference type="PANTHER" id="PTHR43436:SF1">
    <property type="entry name" value="TRANSCRIPTIONAL REGULATORY PROTEIN"/>
    <property type="match status" value="1"/>
</dbReference>
<name>A0A5E4Y3Z3_9BURK</name>
<dbReference type="AlphaFoldDB" id="A0A5E4Y3Z3"/>
<dbReference type="Gene3D" id="1.10.10.60">
    <property type="entry name" value="Homeodomain-like"/>
    <property type="match status" value="2"/>
</dbReference>
<accession>A0A5E4Y3Z3</accession>
<keyword evidence="2" id="KW-0238">DNA-binding</keyword>
<protein>
    <submittedName>
        <fullName evidence="5">AraC family transcriptional regulator</fullName>
    </submittedName>
</protein>
<dbReference type="PROSITE" id="PS01124">
    <property type="entry name" value="HTH_ARAC_FAMILY_2"/>
    <property type="match status" value="1"/>
</dbReference>
<keyword evidence="1" id="KW-0805">Transcription regulation</keyword>
<dbReference type="Pfam" id="PF12833">
    <property type="entry name" value="HTH_18"/>
    <property type="match status" value="1"/>
</dbReference>
<sequence>MLCGGRMLSYTETGDAATRRRNPVRIEDTVMHLVKTSPREAPPPHVFSDDPSPAARAELVQLLERATHGLEGTSPTAVEGLLVHRVLHPGGPHPALQQPAFAVIAQGGKRLQIGEAHYAYDPMHYLVSSVHLPVVAQVSGASEHSPYLGMRLNLVADDITSLIGDEHLPPPAPAPCGRGLYVNRLDAALLDAVLRLLRLLETPRDIPILAPMIKREIIYRLLMNGQGVLLRQMALQDSQMNRIAHAVRWLRDHYAQPLRVESLAQEVHMSVSSLHHHFKLVTAMSPLQYQKQLRLQEARRLIFVADIAVAAAAQAVGYESASQFSREYARVFGEAPLRDKRRWRQEGDAGVTRA</sequence>
<dbReference type="EMBL" id="CABPSB010000019">
    <property type="protein sequence ID" value="VVE43330.1"/>
    <property type="molecule type" value="Genomic_DNA"/>
</dbReference>
<evidence type="ECO:0000256" key="2">
    <source>
        <dbReference type="ARBA" id="ARBA00023125"/>
    </source>
</evidence>
<dbReference type="PROSITE" id="PS00041">
    <property type="entry name" value="HTH_ARAC_FAMILY_1"/>
    <property type="match status" value="1"/>
</dbReference>
<dbReference type="Proteomes" id="UP000406256">
    <property type="component" value="Unassembled WGS sequence"/>
</dbReference>
<keyword evidence="6" id="KW-1185">Reference proteome</keyword>
<evidence type="ECO:0000313" key="5">
    <source>
        <dbReference type="EMBL" id="VVE43330.1"/>
    </source>
</evidence>
<keyword evidence="3" id="KW-0804">Transcription</keyword>
<dbReference type="SUPFAM" id="SSF46689">
    <property type="entry name" value="Homeodomain-like"/>
    <property type="match status" value="2"/>
</dbReference>
<reference evidence="5 6" key="1">
    <citation type="submission" date="2019-08" db="EMBL/GenBank/DDBJ databases">
        <authorList>
            <person name="Peeters C."/>
        </authorList>
    </citation>
    <scope>NUCLEOTIDE SEQUENCE [LARGE SCALE GENOMIC DNA]</scope>
    <source>
        <strain evidence="5 6">LMG 31108</strain>
    </source>
</reference>
<evidence type="ECO:0000256" key="1">
    <source>
        <dbReference type="ARBA" id="ARBA00023015"/>
    </source>
</evidence>
<organism evidence="5 6">
    <name type="scientific">Pandoraea anhela</name>
    <dbReference type="NCBI Taxonomy" id="2508295"/>
    <lineage>
        <taxon>Bacteria</taxon>
        <taxon>Pseudomonadati</taxon>
        <taxon>Pseudomonadota</taxon>
        <taxon>Betaproteobacteria</taxon>
        <taxon>Burkholderiales</taxon>
        <taxon>Burkholderiaceae</taxon>
        <taxon>Pandoraea</taxon>
    </lineage>
</organism>
<dbReference type="InterPro" id="IPR009594">
    <property type="entry name" value="Tscrpt_reg_HTH_AraC_N"/>
</dbReference>
<evidence type="ECO:0000259" key="4">
    <source>
        <dbReference type="PROSITE" id="PS01124"/>
    </source>
</evidence>
<evidence type="ECO:0000313" key="6">
    <source>
        <dbReference type="Proteomes" id="UP000406256"/>
    </source>
</evidence>
<proteinExistence type="predicted"/>